<evidence type="ECO:0000256" key="1">
    <source>
        <dbReference type="SAM" id="Coils"/>
    </source>
</evidence>
<dbReference type="Proteomes" id="UP000594263">
    <property type="component" value="Unplaced"/>
</dbReference>
<protein>
    <submittedName>
        <fullName evidence="2">Uncharacterized protein</fullName>
    </submittedName>
</protein>
<evidence type="ECO:0000313" key="3">
    <source>
        <dbReference type="Proteomes" id="UP000594263"/>
    </source>
</evidence>
<proteinExistence type="predicted"/>
<dbReference type="EnsemblPlants" id="Kaladp1006s0014.1.v1.1">
    <property type="protein sequence ID" value="Kaladp1006s0014.1.v1.1"/>
    <property type="gene ID" value="Kaladp1006s0014.v1.1"/>
</dbReference>
<dbReference type="Gramene" id="Kaladp1006s0014.1.v1.1">
    <property type="protein sequence ID" value="Kaladp1006s0014.1.v1.1"/>
    <property type="gene ID" value="Kaladp1006s0014.v1.1"/>
</dbReference>
<sequence>MESSPPADDLPVVEASDDDSRMASVVYDLSSQVQAALESMLSKISEIDQNAEGVMQVIERSKASTLEKKKALEEERGRVEKAAFTVLDLFNRRDTN</sequence>
<organism evidence="2 3">
    <name type="scientific">Kalanchoe fedtschenkoi</name>
    <name type="common">Lavender scallops</name>
    <name type="synonym">South American air plant</name>
    <dbReference type="NCBI Taxonomy" id="63787"/>
    <lineage>
        <taxon>Eukaryota</taxon>
        <taxon>Viridiplantae</taxon>
        <taxon>Streptophyta</taxon>
        <taxon>Embryophyta</taxon>
        <taxon>Tracheophyta</taxon>
        <taxon>Spermatophyta</taxon>
        <taxon>Magnoliopsida</taxon>
        <taxon>eudicotyledons</taxon>
        <taxon>Gunneridae</taxon>
        <taxon>Pentapetalae</taxon>
        <taxon>Saxifragales</taxon>
        <taxon>Crassulaceae</taxon>
        <taxon>Kalanchoe</taxon>
    </lineage>
</organism>
<accession>A0A7N0VKH6</accession>
<name>A0A7N0VKH6_KALFE</name>
<keyword evidence="3" id="KW-1185">Reference proteome</keyword>
<reference evidence="2" key="1">
    <citation type="submission" date="2021-01" db="UniProtKB">
        <authorList>
            <consortium name="EnsemblPlants"/>
        </authorList>
    </citation>
    <scope>IDENTIFICATION</scope>
</reference>
<evidence type="ECO:0000313" key="2">
    <source>
        <dbReference type="EnsemblPlants" id="Kaladp1006s0014.1.v1.1"/>
    </source>
</evidence>
<dbReference type="OMA" id="KEFAMEK"/>
<feature type="coiled-coil region" evidence="1">
    <location>
        <begin position="55"/>
        <end position="82"/>
    </location>
</feature>
<dbReference type="AlphaFoldDB" id="A0A7N0VKH6"/>
<dbReference type="PANTHER" id="PTHR36800">
    <property type="entry name" value="POLYAMINE-MODULATED FACTOR 1-BINDING PROTEIN"/>
    <property type="match status" value="1"/>
</dbReference>
<dbReference type="PANTHER" id="PTHR36800:SF1">
    <property type="entry name" value="POLYAMINE-MODULATED FACTOR 1-BINDING PROTEIN"/>
    <property type="match status" value="1"/>
</dbReference>
<keyword evidence="1" id="KW-0175">Coiled coil</keyword>